<dbReference type="Gene3D" id="3.30.40.10">
    <property type="entry name" value="Zinc/RING finger domain, C3HC4 (zinc finger)"/>
    <property type="match status" value="1"/>
</dbReference>
<dbReference type="GO" id="GO:0008270">
    <property type="term" value="F:zinc ion binding"/>
    <property type="evidence" value="ECO:0007669"/>
    <property type="project" value="UniProtKB-KW"/>
</dbReference>
<comment type="caution">
    <text evidence="4">The sequence shown here is derived from an EMBL/GenBank/DDBJ whole genome shotgun (WGS) entry which is preliminary data.</text>
</comment>
<name>A0A438MUI0_EXOME</name>
<dbReference type="VEuPathDB" id="FungiDB:PV10_04429"/>
<sequence length="223" mass="25314">MDASLNNAMSNLDLLSESELSPLSPLPTDVQHNKQNAVTKDLTAMPCLICLEDMVAPISDKIDDAFHAFNEDETIACPVCDQITHIDCLTNWFDKPLTKDLCPHCRKEVSDDFLLKIFALVKGQEAATKILRQKQQDREEIAELQSSFPDHWRFLVFHTRQGTNVYPPTDHFVDEDQSWSDEGRNSIYSDIPSTWGEERDPPDWGVHEENGTPQLGARGPGYW</sequence>
<dbReference type="InterPro" id="IPR001841">
    <property type="entry name" value="Znf_RING"/>
</dbReference>
<feature type="region of interest" description="Disordered" evidence="2">
    <location>
        <begin position="190"/>
        <end position="223"/>
    </location>
</feature>
<proteinExistence type="predicted"/>
<evidence type="ECO:0000313" key="4">
    <source>
        <dbReference type="EMBL" id="RVX67369.1"/>
    </source>
</evidence>
<dbReference type="OrthoDB" id="10293391at2759"/>
<dbReference type="EMBL" id="NAJM01000049">
    <property type="protein sequence ID" value="RVX67369.1"/>
    <property type="molecule type" value="Genomic_DNA"/>
</dbReference>
<feature type="domain" description="RING-type" evidence="3">
    <location>
        <begin position="47"/>
        <end position="106"/>
    </location>
</feature>
<keyword evidence="1" id="KW-0863">Zinc-finger</keyword>
<reference evidence="4 5" key="1">
    <citation type="submission" date="2017-03" db="EMBL/GenBank/DDBJ databases">
        <title>Genomes of endolithic fungi from Antarctica.</title>
        <authorList>
            <person name="Coleine C."/>
            <person name="Masonjones S."/>
            <person name="Stajich J.E."/>
        </authorList>
    </citation>
    <scope>NUCLEOTIDE SEQUENCE [LARGE SCALE GENOMIC DNA]</scope>
    <source>
        <strain evidence="4 5">CCFEE 6314</strain>
    </source>
</reference>
<dbReference type="PROSITE" id="PS50089">
    <property type="entry name" value="ZF_RING_2"/>
    <property type="match status" value="1"/>
</dbReference>
<evidence type="ECO:0000256" key="2">
    <source>
        <dbReference type="SAM" id="MobiDB-lite"/>
    </source>
</evidence>
<dbReference type="SUPFAM" id="SSF57850">
    <property type="entry name" value="RING/U-box"/>
    <property type="match status" value="1"/>
</dbReference>
<feature type="compositionally biased region" description="Basic and acidic residues" evidence="2">
    <location>
        <begin position="196"/>
        <end position="210"/>
    </location>
</feature>
<gene>
    <name evidence="4" type="ORF">B0A52_09150</name>
</gene>
<organism evidence="4 5">
    <name type="scientific">Exophiala mesophila</name>
    <name type="common">Black yeast-like fungus</name>
    <dbReference type="NCBI Taxonomy" id="212818"/>
    <lineage>
        <taxon>Eukaryota</taxon>
        <taxon>Fungi</taxon>
        <taxon>Dikarya</taxon>
        <taxon>Ascomycota</taxon>
        <taxon>Pezizomycotina</taxon>
        <taxon>Eurotiomycetes</taxon>
        <taxon>Chaetothyriomycetidae</taxon>
        <taxon>Chaetothyriales</taxon>
        <taxon>Herpotrichiellaceae</taxon>
        <taxon>Exophiala</taxon>
    </lineage>
</organism>
<evidence type="ECO:0000256" key="1">
    <source>
        <dbReference type="PROSITE-ProRule" id="PRU00175"/>
    </source>
</evidence>
<keyword evidence="1" id="KW-0862">Zinc</keyword>
<protein>
    <recommendedName>
        <fullName evidence="3">RING-type domain-containing protein</fullName>
    </recommendedName>
</protein>
<keyword evidence="1" id="KW-0479">Metal-binding</keyword>
<dbReference type="Proteomes" id="UP000288859">
    <property type="component" value="Unassembled WGS sequence"/>
</dbReference>
<accession>A0A438MUI0</accession>
<evidence type="ECO:0000259" key="3">
    <source>
        <dbReference type="PROSITE" id="PS50089"/>
    </source>
</evidence>
<dbReference type="InterPro" id="IPR013083">
    <property type="entry name" value="Znf_RING/FYVE/PHD"/>
</dbReference>
<dbReference type="AlphaFoldDB" id="A0A438MUI0"/>
<evidence type="ECO:0000313" key="5">
    <source>
        <dbReference type="Proteomes" id="UP000288859"/>
    </source>
</evidence>